<evidence type="ECO:0000256" key="1">
    <source>
        <dbReference type="SAM" id="Phobius"/>
    </source>
</evidence>
<organism evidence="2 3">
    <name type="scientific">Panagrellus redivivus</name>
    <name type="common">Microworm</name>
    <dbReference type="NCBI Taxonomy" id="6233"/>
    <lineage>
        <taxon>Eukaryota</taxon>
        <taxon>Metazoa</taxon>
        <taxon>Ecdysozoa</taxon>
        <taxon>Nematoda</taxon>
        <taxon>Chromadorea</taxon>
        <taxon>Rhabditida</taxon>
        <taxon>Tylenchina</taxon>
        <taxon>Panagrolaimomorpha</taxon>
        <taxon>Panagrolaimoidea</taxon>
        <taxon>Panagrolaimidae</taxon>
        <taxon>Panagrellus</taxon>
    </lineage>
</organism>
<feature type="transmembrane region" description="Helical" evidence="1">
    <location>
        <begin position="211"/>
        <end position="231"/>
    </location>
</feature>
<accession>A0A7E4VVL0</accession>
<name>A0A7E4VVL0_PANRE</name>
<keyword evidence="1" id="KW-0812">Transmembrane</keyword>
<dbReference type="Proteomes" id="UP000492821">
    <property type="component" value="Unassembled WGS sequence"/>
</dbReference>
<keyword evidence="1" id="KW-0472">Membrane</keyword>
<evidence type="ECO:0000313" key="2">
    <source>
        <dbReference type="Proteomes" id="UP000492821"/>
    </source>
</evidence>
<evidence type="ECO:0000313" key="3">
    <source>
        <dbReference type="WBParaSite" id="Pan_g3279.t1"/>
    </source>
</evidence>
<reference evidence="3" key="2">
    <citation type="submission" date="2020-10" db="UniProtKB">
        <authorList>
            <consortium name="WormBaseParasite"/>
        </authorList>
    </citation>
    <scope>IDENTIFICATION</scope>
</reference>
<reference evidence="2" key="1">
    <citation type="journal article" date="2013" name="Genetics">
        <title>The draft genome and transcriptome of Panagrellus redivivus are shaped by the harsh demands of a free-living lifestyle.</title>
        <authorList>
            <person name="Srinivasan J."/>
            <person name="Dillman A.R."/>
            <person name="Macchietto M.G."/>
            <person name="Heikkinen L."/>
            <person name="Lakso M."/>
            <person name="Fracchia K.M."/>
            <person name="Antoshechkin I."/>
            <person name="Mortazavi A."/>
            <person name="Wong G."/>
            <person name="Sternberg P.W."/>
        </authorList>
    </citation>
    <scope>NUCLEOTIDE SEQUENCE [LARGE SCALE GENOMIC DNA]</scope>
    <source>
        <strain evidence="2">MT8872</strain>
    </source>
</reference>
<dbReference type="AlphaFoldDB" id="A0A7E4VVL0"/>
<proteinExistence type="predicted"/>
<protein>
    <submittedName>
        <fullName evidence="3">Uncharacterized protein</fullName>
    </submittedName>
</protein>
<dbReference type="WBParaSite" id="Pan_g3279.t1">
    <property type="protein sequence ID" value="Pan_g3279.t1"/>
    <property type="gene ID" value="Pan_g3279"/>
</dbReference>
<keyword evidence="1" id="KW-1133">Transmembrane helix</keyword>
<keyword evidence="2" id="KW-1185">Reference proteome</keyword>
<sequence>MANSTTPEIAFPIDSVKVVTDRFCTQLTHRVKKHVPDEASERNCKYEVYDHCIGTKVVDIVAGENIYKFHDGCLGKVSRELGQMAKTSNSVVIEEKFAPSTARALNYILKPFMIKSLSREKKYDLVLFGARYGLPPNHISKLIDRSIYADLVEYAWMNNNTYLMVMLQKVRIPDVQIAEDLIKTQDKTRLKFVRKYLEHEYHLKKYARIRVFMYFVIVSVWFLLLFCAIRFDGTWFSPPHNSGYQPPRYYNSYNHLYMTPGGK</sequence>